<dbReference type="PRINTS" id="PR00153">
    <property type="entry name" value="CSAPPISMRASE"/>
</dbReference>
<reference evidence="9" key="1">
    <citation type="journal article" date="2019" name="Int. J. Syst. Evol. Microbiol.">
        <title>The Global Catalogue of Microorganisms (GCM) 10K type strain sequencing project: providing services to taxonomists for standard genome sequencing and annotation.</title>
        <authorList>
            <consortium name="The Broad Institute Genomics Platform"/>
            <consortium name="The Broad Institute Genome Sequencing Center for Infectious Disease"/>
            <person name="Wu L."/>
            <person name="Ma J."/>
        </authorList>
    </citation>
    <scope>NUCLEOTIDE SEQUENCE [LARGE SCALE GENOMIC DNA]</scope>
    <source>
        <strain evidence="9">JCM 16981</strain>
    </source>
</reference>
<feature type="domain" description="PPIase cyclophilin-type" evidence="7">
    <location>
        <begin position="21"/>
        <end position="194"/>
    </location>
</feature>
<dbReference type="RefSeq" id="WP_344703185.1">
    <property type="nucleotide sequence ID" value="NZ_BAABCK010000050.1"/>
</dbReference>
<dbReference type="InterPro" id="IPR044666">
    <property type="entry name" value="Cyclophilin_A-like"/>
</dbReference>
<evidence type="ECO:0000256" key="3">
    <source>
        <dbReference type="ARBA" id="ARBA00007365"/>
    </source>
</evidence>
<name>A0ABP7EZ90_9STAP</name>
<evidence type="ECO:0000256" key="1">
    <source>
        <dbReference type="ARBA" id="ARBA00000971"/>
    </source>
</evidence>
<evidence type="ECO:0000256" key="2">
    <source>
        <dbReference type="ARBA" id="ARBA00002388"/>
    </source>
</evidence>
<dbReference type="InterPro" id="IPR024936">
    <property type="entry name" value="Cyclophilin-type_PPIase"/>
</dbReference>
<evidence type="ECO:0000259" key="7">
    <source>
        <dbReference type="PROSITE" id="PS50072"/>
    </source>
</evidence>
<organism evidence="8 9">
    <name type="scientific">Salinicoccus jeotgali</name>
    <dbReference type="NCBI Taxonomy" id="381634"/>
    <lineage>
        <taxon>Bacteria</taxon>
        <taxon>Bacillati</taxon>
        <taxon>Bacillota</taxon>
        <taxon>Bacilli</taxon>
        <taxon>Bacillales</taxon>
        <taxon>Staphylococcaceae</taxon>
        <taxon>Salinicoccus</taxon>
    </lineage>
</organism>
<dbReference type="GO" id="GO:0016853">
    <property type="term" value="F:isomerase activity"/>
    <property type="evidence" value="ECO:0007669"/>
    <property type="project" value="UniProtKB-KW"/>
</dbReference>
<dbReference type="EC" id="5.2.1.8" evidence="6"/>
<protein>
    <recommendedName>
        <fullName evidence="6">Peptidyl-prolyl cis-trans isomerase</fullName>
        <shortName evidence="6">PPIase</shortName>
        <ecNumber evidence="6">5.2.1.8</ecNumber>
    </recommendedName>
</protein>
<dbReference type="PANTHER" id="PTHR45625:SF4">
    <property type="entry name" value="PEPTIDYLPROLYL ISOMERASE DOMAIN AND WD REPEAT-CONTAINING PROTEIN 1"/>
    <property type="match status" value="1"/>
</dbReference>
<comment type="catalytic activity">
    <reaction evidence="1 6">
        <text>[protein]-peptidylproline (omega=180) = [protein]-peptidylproline (omega=0)</text>
        <dbReference type="Rhea" id="RHEA:16237"/>
        <dbReference type="Rhea" id="RHEA-COMP:10747"/>
        <dbReference type="Rhea" id="RHEA-COMP:10748"/>
        <dbReference type="ChEBI" id="CHEBI:83833"/>
        <dbReference type="ChEBI" id="CHEBI:83834"/>
        <dbReference type="EC" id="5.2.1.8"/>
    </reaction>
</comment>
<dbReference type="PANTHER" id="PTHR45625">
    <property type="entry name" value="PEPTIDYL-PROLYL CIS-TRANS ISOMERASE-RELATED"/>
    <property type="match status" value="1"/>
</dbReference>
<comment type="similarity">
    <text evidence="3 6">Belongs to the cyclophilin-type PPIase family.</text>
</comment>
<gene>
    <name evidence="8" type="ORF">GCM10022378_15660</name>
</gene>
<keyword evidence="9" id="KW-1185">Reference proteome</keyword>
<dbReference type="EMBL" id="BAABCK010000050">
    <property type="protein sequence ID" value="GAA3727541.1"/>
    <property type="molecule type" value="Genomic_DNA"/>
</dbReference>
<evidence type="ECO:0000313" key="9">
    <source>
        <dbReference type="Proteomes" id="UP001500920"/>
    </source>
</evidence>
<dbReference type="Pfam" id="PF00160">
    <property type="entry name" value="Pro_isomerase"/>
    <property type="match status" value="1"/>
</dbReference>
<accession>A0ABP7EZ90</accession>
<keyword evidence="5 6" id="KW-0413">Isomerase</keyword>
<dbReference type="SUPFAM" id="SSF50891">
    <property type="entry name" value="Cyclophilin-like"/>
    <property type="match status" value="1"/>
</dbReference>
<dbReference type="PIRSF" id="PIRSF001467">
    <property type="entry name" value="Peptidylpro_ismrse"/>
    <property type="match status" value="1"/>
</dbReference>
<dbReference type="InterPro" id="IPR002130">
    <property type="entry name" value="Cyclophilin-type_PPIase_dom"/>
</dbReference>
<dbReference type="Gene3D" id="2.40.100.10">
    <property type="entry name" value="Cyclophilin-like"/>
    <property type="match status" value="1"/>
</dbReference>
<proteinExistence type="inferred from homology"/>
<dbReference type="PROSITE" id="PS50072">
    <property type="entry name" value="CSA_PPIASE_2"/>
    <property type="match status" value="1"/>
</dbReference>
<dbReference type="InterPro" id="IPR029000">
    <property type="entry name" value="Cyclophilin-like_dom_sf"/>
</dbReference>
<evidence type="ECO:0000256" key="6">
    <source>
        <dbReference type="RuleBase" id="RU363019"/>
    </source>
</evidence>
<keyword evidence="4 6" id="KW-0697">Rotamase</keyword>
<dbReference type="Proteomes" id="UP001500920">
    <property type="component" value="Unassembled WGS sequence"/>
</dbReference>
<evidence type="ECO:0000256" key="5">
    <source>
        <dbReference type="ARBA" id="ARBA00023235"/>
    </source>
</evidence>
<evidence type="ECO:0000256" key="4">
    <source>
        <dbReference type="ARBA" id="ARBA00023110"/>
    </source>
</evidence>
<sequence>MAFTQLTTEVASNETSAIIRTNHGDVKVKLFGDIAPKTVENFTTHAKNGYYDGQIFHRVIKDFMVQGGDPTGTGMGGESVFGGTFEDEFSTEAFNLYGALSMANAGPGTNGSQFFIVQASEVPAQMINQLEGAGYPAEIIEAYKEKGGTPWLDQRHTVFGHVIEGMDVVEKIADVETGAQDRPKEDVKIETIEVTK</sequence>
<comment type="function">
    <text evidence="2 6">PPIases accelerate the folding of proteins. It catalyzes the cis-trans isomerization of proline imidic peptide bonds in oligopeptides.</text>
</comment>
<evidence type="ECO:0000313" key="8">
    <source>
        <dbReference type="EMBL" id="GAA3727541.1"/>
    </source>
</evidence>
<comment type="caution">
    <text evidence="8">The sequence shown here is derived from an EMBL/GenBank/DDBJ whole genome shotgun (WGS) entry which is preliminary data.</text>
</comment>